<dbReference type="GO" id="GO:0000160">
    <property type="term" value="P:phosphorelay signal transduction system"/>
    <property type="evidence" value="ECO:0007669"/>
    <property type="project" value="InterPro"/>
</dbReference>
<evidence type="ECO:0000256" key="2">
    <source>
        <dbReference type="ARBA" id="ARBA00023015"/>
    </source>
</evidence>
<dbReference type="Gene3D" id="3.40.50.2300">
    <property type="match status" value="1"/>
</dbReference>
<dbReference type="Pfam" id="PF00196">
    <property type="entry name" value="GerE"/>
    <property type="match status" value="1"/>
</dbReference>
<dbReference type="Pfam" id="PF00072">
    <property type="entry name" value="Response_reg"/>
    <property type="match status" value="1"/>
</dbReference>
<dbReference type="InterPro" id="IPR058245">
    <property type="entry name" value="NreC/VraR/RcsB-like_REC"/>
</dbReference>
<feature type="domain" description="HTH luxR-type" evidence="6">
    <location>
        <begin position="155"/>
        <end position="220"/>
    </location>
</feature>
<evidence type="ECO:0000313" key="9">
    <source>
        <dbReference type="Proteomes" id="UP000262882"/>
    </source>
</evidence>
<gene>
    <name evidence="8" type="ORF">D0T12_29015</name>
</gene>
<evidence type="ECO:0000256" key="3">
    <source>
        <dbReference type="ARBA" id="ARBA00023125"/>
    </source>
</evidence>
<sequence>MKSDFSMKLGTVPGPRSKAVRVLVVSDNPVSRIGFRSLLGAAPSVDVVGSGTVERSIVGVRVHRPDVVLLDASPPPPDGIARLARSGTRVVVVTAEQHPLVLVQAVTAGAHGCLVYGHFEPQALADVLVAAARGESSLSRPAVTALVRWVHDGGGPRPDPGLTAREVEILELIAAGLTNREIARRLVITEKTVKNHAHQIYKRLGAAGREHAAARWLELNSATGEEPDRP</sequence>
<dbReference type="PANTHER" id="PTHR43214:SF24">
    <property type="entry name" value="TRANSCRIPTIONAL REGULATORY PROTEIN NARL-RELATED"/>
    <property type="match status" value="1"/>
</dbReference>
<dbReference type="PRINTS" id="PR00038">
    <property type="entry name" value="HTHLUXR"/>
</dbReference>
<keyword evidence="9" id="KW-1185">Reference proteome</keyword>
<dbReference type="AlphaFoldDB" id="A0A372G8S6"/>
<feature type="modified residue" description="4-aspartylphosphate" evidence="5">
    <location>
        <position position="71"/>
    </location>
</feature>
<dbReference type="SUPFAM" id="SSF46894">
    <property type="entry name" value="C-terminal effector domain of the bipartite response regulators"/>
    <property type="match status" value="1"/>
</dbReference>
<accession>A0A372G8S6</accession>
<dbReference type="PROSITE" id="PS50043">
    <property type="entry name" value="HTH_LUXR_2"/>
    <property type="match status" value="1"/>
</dbReference>
<evidence type="ECO:0000256" key="5">
    <source>
        <dbReference type="PROSITE-ProRule" id="PRU00169"/>
    </source>
</evidence>
<proteinExistence type="predicted"/>
<evidence type="ECO:0000256" key="4">
    <source>
        <dbReference type="ARBA" id="ARBA00023163"/>
    </source>
</evidence>
<evidence type="ECO:0000256" key="1">
    <source>
        <dbReference type="ARBA" id="ARBA00022553"/>
    </source>
</evidence>
<dbReference type="InterPro" id="IPR011006">
    <property type="entry name" value="CheY-like_superfamily"/>
</dbReference>
<dbReference type="InterPro" id="IPR001789">
    <property type="entry name" value="Sig_transdc_resp-reg_receiver"/>
</dbReference>
<reference evidence="8 9" key="1">
    <citation type="submission" date="2018-08" db="EMBL/GenBank/DDBJ databases">
        <title>Actinomadura spongicola sp. nov., isolated from marine sponge Leucetta chagosensis.</title>
        <authorList>
            <person name="Li L."/>
            <person name="Lin H.W."/>
        </authorList>
    </citation>
    <scope>NUCLEOTIDE SEQUENCE [LARGE SCALE GENOMIC DNA]</scope>
    <source>
        <strain evidence="8 9">LHW52907</strain>
    </source>
</reference>
<keyword evidence="3 8" id="KW-0238">DNA-binding</keyword>
<dbReference type="GO" id="GO:0003677">
    <property type="term" value="F:DNA binding"/>
    <property type="evidence" value="ECO:0007669"/>
    <property type="project" value="UniProtKB-KW"/>
</dbReference>
<keyword evidence="1 5" id="KW-0597">Phosphoprotein</keyword>
<dbReference type="CDD" id="cd17535">
    <property type="entry name" value="REC_NarL-like"/>
    <property type="match status" value="1"/>
</dbReference>
<dbReference type="EMBL" id="QVNQ01000011">
    <property type="protein sequence ID" value="RFS81771.1"/>
    <property type="molecule type" value="Genomic_DNA"/>
</dbReference>
<dbReference type="InterPro" id="IPR039420">
    <property type="entry name" value="WalR-like"/>
</dbReference>
<name>A0A372G8S6_9ACTN</name>
<dbReference type="Proteomes" id="UP000262882">
    <property type="component" value="Unassembled WGS sequence"/>
</dbReference>
<dbReference type="PANTHER" id="PTHR43214">
    <property type="entry name" value="TWO-COMPONENT RESPONSE REGULATOR"/>
    <property type="match status" value="1"/>
</dbReference>
<feature type="domain" description="Response regulatory" evidence="7">
    <location>
        <begin position="21"/>
        <end position="131"/>
    </location>
</feature>
<evidence type="ECO:0000313" key="8">
    <source>
        <dbReference type="EMBL" id="RFS81771.1"/>
    </source>
</evidence>
<dbReference type="InterPro" id="IPR000792">
    <property type="entry name" value="Tscrpt_reg_LuxR_C"/>
</dbReference>
<comment type="caution">
    <text evidence="8">The sequence shown here is derived from an EMBL/GenBank/DDBJ whole genome shotgun (WGS) entry which is preliminary data.</text>
</comment>
<evidence type="ECO:0000259" key="7">
    <source>
        <dbReference type="PROSITE" id="PS50110"/>
    </source>
</evidence>
<dbReference type="GO" id="GO:0006355">
    <property type="term" value="P:regulation of DNA-templated transcription"/>
    <property type="evidence" value="ECO:0007669"/>
    <property type="project" value="InterPro"/>
</dbReference>
<keyword evidence="2" id="KW-0805">Transcription regulation</keyword>
<dbReference type="CDD" id="cd06170">
    <property type="entry name" value="LuxR_C_like"/>
    <property type="match status" value="1"/>
</dbReference>
<dbReference type="InterPro" id="IPR016032">
    <property type="entry name" value="Sig_transdc_resp-reg_C-effctor"/>
</dbReference>
<organism evidence="8 9">
    <name type="scientific">Actinomadura spongiicola</name>
    <dbReference type="NCBI Taxonomy" id="2303421"/>
    <lineage>
        <taxon>Bacteria</taxon>
        <taxon>Bacillati</taxon>
        <taxon>Actinomycetota</taxon>
        <taxon>Actinomycetes</taxon>
        <taxon>Streptosporangiales</taxon>
        <taxon>Thermomonosporaceae</taxon>
        <taxon>Actinomadura</taxon>
    </lineage>
</organism>
<protein>
    <submittedName>
        <fullName evidence="8">DNA-binding response regulator</fullName>
    </submittedName>
</protein>
<evidence type="ECO:0000259" key="6">
    <source>
        <dbReference type="PROSITE" id="PS50043"/>
    </source>
</evidence>
<keyword evidence="4" id="KW-0804">Transcription</keyword>
<dbReference type="SUPFAM" id="SSF52172">
    <property type="entry name" value="CheY-like"/>
    <property type="match status" value="1"/>
</dbReference>
<dbReference type="PROSITE" id="PS50110">
    <property type="entry name" value="RESPONSE_REGULATORY"/>
    <property type="match status" value="1"/>
</dbReference>
<dbReference type="SMART" id="SM00421">
    <property type="entry name" value="HTH_LUXR"/>
    <property type="match status" value="1"/>
</dbReference>